<keyword evidence="6" id="KW-0238">DNA-binding</keyword>
<keyword evidence="7" id="KW-0413">Isomerase</keyword>
<evidence type="ECO:0000256" key="2">
    <source>
        <dbReference type="ARBA" id="ARBA00022741"/>
    </source>
</evidence>
<dbReference type="Pfam" id="PF12705">
    <property type="entry name" value="PDDEXK_1"/>
    <property type="match status" value="1"/>
</dbReference>
<keyword evidence="4 12" id="KW-0347">Helicase</keyword>
<dbReference type="Pfam" id="PF00580">
    <property type="entry name" value="UvrD-helicase"/>
    <property type="match status" value="1"/>
</dbReference>
<dbReference type="Gene3D" id="1.10.10.160">
    <property type="match status" value="1"/>
</dbReference>
<comment type="similarity">
    <text evidence="1">Belongs to the helicase family. UvrD subfamily.</text>
</comment>
<evidence type="ECO:0000256" key="4">
    <source>
        <dbReference type="ARBA" id="ARBA00022806"/>
    </source>
</evidence>
<keyword evidence="2 12" id="KW-0547">Nucleotide-binding</keyword>
<evidence type="ECO:0000256" key="10">
    <source>
        <dbReference type="ARBA" id="ARBA00034923"/>
    </source>
</evidence>
<dbReference type="SUPFAM" id="SSF52540">
    <property type="entry name" value="P-loop containing nucleoside triphosphate hydrolases"/>
    <property type="match status" value="1"/>
</dbReference>
<dbReference type="AlphaFoldDB" id="A0A2T4J9C7"/>
<dbReference type="Gene3D" id="1.10.10.2910">
    <property type="match status" value="1"/>
</dbReference>
<gene>
    <name evidence="15" type="ORF">C5F44_09060</name>
</gene>
<dbReference type="GO" id="GO:0043138">
    <property type="term" value="F:3'-5' DNA helicase activity"/>
    <property type="evidence" value="ECO:0007669"/>
    <property type="project" value="UniProtKB-EC"/>
</dbReference>
<keyword evidence="16" id="KW-1185">Reference proteome</keyword>
<dbReference type="CDD" id="cd17932">
    <property type="entry name" value="DEXQc_UvrD"/>
    <property type="match status" value="1"/>
</dbReference>
<organism evidence="15 16">
    <name type="scientific">Fuscovulum blasticum DSM 2131</name>
    <dbReference type="NCBI Taxonomy" id="1188250"/>
    <lineage>
        <taxon>Bacteria</taxon>
        <taxon>Pseudomonadati</taxon>
        <taxon>Pseudomonadota</taxon>
        <taxon>Alphaproteobacteria</taxon>
        <taxon>Rhodobacterales</taxon>
        <taxon>Paracoccaceae</taxon>
        <taxon>Pseudogemmobacter</taxon>
    </lineage>
</organism>
<feature type="binding site" evidence="12">
    <location>
        <begin position="216"/>
        <end position="223"/>
    </location>
    <ligand>
        <name>ATP</name>
        <dbReference type="ChEBI" id="CHEBI:30616"/>
    </ligand>
</feature>
<evidence type="ECO:0000256" key="9">
    <source>
        <dbReference type="ARBA" id="ARBA00034808"/>
    </source>
</evidence>
<evidence type="ECO:0000256" key="5">
    <source>
        <dbReference type="ARBA" id="ARBA00022840"/>
    </source>
</evidence>
<feature type="domain" description="UvrD-like helicase ATP-binding" evidence="13">
    <location>
        <begin position="195"/>
        <end position="491"/>
    </location>
</feature>
<evidence type="ECO:0000259" key="13">
    <source>
        <dbReference type="PROSITE" id="PS51198"/>
    </source>
</evidence>
<dbReference type="InterPro" id="IPR014016">
    <property type="entry name" value="UvrD-like_ATP-bd"/>
</dbReference>
<dbReference type="GO" id="GO:0000725">
    <property type="term" value="P:recombinational repair"/>
    <property type="evidence" value="ECO:0007669"/>
    <property type="project" value="TreeGrafter"/>
</dbReference>
<reference evidence="15 16" key="1">
    <citation type="submission" date="2018-03" db="EMBL/GenBank/DDBJ databases">
        <title>Rhodobacter blasticus.</title>
        <authorList>
            <person name="Meyer T.E."/>
            <person name="Miller S."/>
            <person name="Lodha T."/>
            <person name="Gandham S."/>
            <person name="Chintalapati S."/>
            <person name="Chintalapati V.R."/>
        </authorList>
    </citation>
    <scope>NUCLEOTIDE SEQUENCE [LARGE SCALE GENOMIC DNA]</scope>
    <source>
        <strain evidence="15 16">DSM 2131</strain>
    </source>
</reference>
<dbReference type="Pfam" id="PF06114">
    <property type="entry name" value="Peptidase_M78"/>
    <property type="match status" value="1"/>
</dbReference>
<evidence type="ECO:0000259" key="14">
    <source>
        <dbReference type="PROSITE" id="PS51217"/>
    </source>
</evidence>
<dbReference type="Pfam" id="PF13361">
    <property type="entry name" value="UvrD_C"/>
    <property type="match status" value="2"/>
</dbReference>
<protein>
    <recommendedName>
        <fullName evidence="9">DNA 3'-5' helicase</fullName>
        <ecNumber evidence="9">5.6.2.4</ecNumber>
    </recommendedName>
    <alternativeName>
        <fullName evidence="10">DNA 3'-5' helicase II</fullName>
    </alternativeName>
</protein>
<dbReference type="GO" id="GO:0005524">
    <property type="term" value="F:ATP binding"/>
    <property type="evidence" value="ECO:0007669"/>
    <property type="project" value="UniProtKB-UniRule"/>
</dbReference>
<dbReference type="RefSeq" id="WP_107673205.1">
    <property type="nucleotide sequence ID" value="NZ_PZKE01000007.1"/>
</dbReference>
<dbReference type="InterPro" id="IPR014017">
    <property type="entry name" value="DNA_helicase_UvrD-like_C"/>
</dbReference>
<dbReference type="GO" id="GO:0003677">
    <property type="term" value="F:DNA binding"/>
    <property type="evidence" value="ECO:0007669"/>
    <property type="project" value="UniProtKB-KW"/>
</dbReference>
<name>A0A2T4J9C7_FUSBL</name>
<evidence type="ECO:0000313" key="16">
    <source>
        <dbReference type="Proteomes" id="UP000241362"/>
    </source>
</evidence>
<dbReference type="EC" id="5.6.2.4" evidence="9"/>
<evidence type="ECO:0000313" key="15">
    <source>
        <dbReference type="EMBL" id="PTE14515.1"/>
    </source>
</evidence>
<dbReference type="PANTHER" id="PTHR11070">
    <property type="entry name" value="UVRD / RECB / PCRA DNA HELICASE FAMILY MEMBER"/>
    <property type="match status" value="1"/>
</dbReference>
<dbReference type="EMBL" id="PZKE01000007">
    <property type="protein sequence ID" value="PTE14515.1"/>
    <property type="molecule type" value="Genomic_DNA"/>
</dbReference>
<feature type="domain" description="UvrD-like helicase C-terminal" evidence="14">
    <location>
        <begin position="492"/>
        <end position="777"/>
    </location>
</feature>
<proteinExistence type="inferred from homology"/>
<evidence type="ECO:0000256" key="8">
    <source>
        <dbReference type="ARBA" id="ARBA00034617"/>
    </source>
</evidence>
<keyword evidence="5 12" id="KW-0067">ATP-binding</keyword>
<sequence length="1119" mass="124210">MDAWRDIRLKARACHLKALSVAQGDRRSRALVDAVLKDADLELRYCKPGEVFGVGVHGSFERADGLVYVVSGQDPKDEVVVIAHEIGHSELHHDPSNEVRNVQAQLGGDPIDSGAGVVEGYSPRERKEMQADIFAGEFLCPADWLRTEIVDKARRPSEVAEELGLPYGLVLNQAIRALLLPPLREPGERGPAVLIELDESQKQAATWDGGPLLVDAGPGTGKTRTLVHRIGHVLAQGALSGSILALTFSKKAAEEMRERLSDSHRDAAIEMWVGTFHGFGLEMVTKWPGRLGRTADVKILDQTAQLALLEANLSRLPLRYYQNLFEPAYELVYVLQAISRCKDELISPENYLAEAGAALANATPDEVEAAEKAVEIGEIYKIYQDALREADAVDFGDLVMMPAQLMAEHEDIRVEFQQRFQHILVDEYQDVNFASARLLQLLAGGCQDVWVVGDQRQSIYRFRGASPANVERFQTDFNGSKVSLASNYRSGGPVVRAFSEFSRHMAAAPGAAANWGAFRGELGEVSLTVAGTVAEEAAAIRDQIEALRASGIAYRDQAILARSHLTLSRITDVLEQLGVPLLYLGDLFERDDVRDLLSLVAIDAEFGGIGLVRVAQLPQYAASKDDALVVIRWSQDQGHTVYEALARLDEIEGLSETGRAGLRKLAEHLAGMGPTTSPWVLLTTWLFERSNYLRPLLEAPDAQAQQKLIAIYQLLKVCSEQHDVEGHADLRDPGRKALLERIRRIEALSQDSRYRAVVSEAADFDAVRVMTIHGSKGLEFRGVHLPALATRYMPTNRQWVRCPPPATLGKLTMQKEDHDAEEECLFFVGLSRARDHLCLTRAERYTQVNASGSKFLDTVSRHLQVRRFSGPVPALKAALVWSPLAPRDGYDERELEVYLRCPARYRYEVLDGLRGGRDSSAYLRFHRCVHRTMGWLEQQAERGQTASPDQALQELARQWAEHGPGGHGFEGYYRAAAETMVVSIARLIASETGTYDREPWSVQVDGRTITYTPDRVVIAPDGRVRVQRIRTGRKTKSEQDNRVYALIRKGAAQRYPGRSISVGAYYPATDECVPMAAMRDDKLLREYAEAITAIERGEFPATPEARQCPNCQCYFICGA</sequence>
<dbReference type="InterPro" id="IPR010359">
    <property type="entry name" value="IrrE_HExxH"/>
</dbReference>
<evidence type="ECO:0000256" key="7">
    <source>
        <dbReference type="ARBA" id="ARBA00023235"/>
    </source>
</evidence>
<accession>A0A2T4J9C7</accession>
<dbReference type="PANTHER" id="PTHR11070:SF2">
    <property type="entry name" value="ATP-DEPENDENT DNA HELICASE SRS2"/>
    <property type="match status" value="1"/>
</dbReference>
<comment type="caution">
    <text evidence="15">The sequence shown here is derived from an EMBL/GenBank/DDBJ whole genome shotgun (WGS) entry which is preliminary data.</text>
</comment>
<dbReference type="GO" id="GO:0016787">
    <property type="term" value="F:hydrolase activity"/>
    <property type="evidence" value="ECO:0007669"/>
    <property type="project" value="UniProtKB-UniRule"/>
</dbReference>
<evidence type="ECO:0000256" key="12">
    <source>
        <dbReference type="PROSITE-ProRule" id="PRU00560"/>
    </source>
</evidence>
<keyword evidence="3 12" id="KW-0378">Hydrolase</keyword>
<dbReference type="InterPro" id="IPR027417">
    <property type="entry name" value="P-loop_NTPase"/>
</dbReference>
<dbReference type="Gene3D" id="3.40.50.300">
    <property type="entry name" value="P-loop containing nucleotide triphosphate hydrolases"/>
    <property type="match status" value="2"/>
</dbReference>
<dbReference type="Proteomes" id="UP000241362">
    <property type="component" value="Unassembled WGS sequence"/>
</dbReference>
<evidence type="ECO:0000256" key="1">
    <source>
        <dbReference type="ARBA" id="ARBA00009922"/>
    </source>
</evidence>
<dbReference type="InterPro" id="IPR038726">
    <property type="entry name" value="PDDEXK_AddAB-type"/>
</dbReference>
<dbReference type="PROSITE" id="PS51217">
    <property type="entry name" value="UVRD_HELICASE_CTER"/>
    <property type="match status" value="1"/>
</dbReference>
<dbReference type="InterPro" id="IPR013986">
    <property type="entry name" value="DExx_box_DNA_helicase_dom_sf"/>
</dbReference>
<evidence type="ECO:0000256" key="6">
    <source>
        <dbReference type="ARBA" id="ARBA00023125"/>
    </source>
</evidence>
<dbReference type="PROSITE" id="PS51198">
    <property type="entry name" value="UVRD_HELICASE_ATP_BIND"/>
    <property type="match status" value="1"/>
</dbReference>
<evidence type="ECO:0000256" key="11">
    <source>
        <dbReference type="ARBA" id="ARBA00048988"/>
    </source>
</evidence>
<dbReference type="InterPro" id="IPR000212">
    <property type="entry name" value="DNA_helicase_UvrD/REP"/>
</dbReference>
<dbReference type="Gene3D" id="1.10.486.10">
    <property type="entry name" value="PCRA, domain 4"/>
    <property type="match status" value="1"/>
</dbReference>
<comment type="catalytic activity">
    <reaction evidence="11">
        <text>ATP + H2O = ADP + phosphate + H(+)</text>
        <dbReference type="Rhea" id="RHEA:13065"/>
        <dbReference type="ChEBI" id="CHEBI:15377"/>
        <dbReference type="ChEBI" id="CHEBI:15378"/>
        <dbReference type="ChEBI" id="CHEBI:30616"/>
        <dbReference type="ChEBI" id="CHEBI:43474"/>
        <dbReference type="ChEBI" id="CHEBI:456216"/>
        <dbReference type="EC" id="5.6.2.4"/>
    </reaction>
</comment>
<evidence type="ECO:0000256" key="3">
    <source>
        <dbReference type="ARBA" id="ARBA00022801"/>
    </source>
</evidence>
<comment type="catalytic activity">
    <reaction evidence="8">
        <text>Couples ATP hydrolysis with the unwinding of duplex DNA by translocating in the 3'-5' direction.</text>
        <dbReference type="EC" id="5.6.2.4"/>
    </reaction>
</comment>